<dbReference type="OrthoDB" id="9034298at2"/>
<feature type="transmembrane region" description="Helical" evidence="6">
    <location>
        <begin position="267"/>
        <end position="285"/>
    </location>
</feature>
<feature type="transmembrane region" description="Helical" evidence="6">
    <location>
        <begin position="398"/>
        <end position="417"/>
    </location>
</feature>
<dbReference type="AlphaFoldDB" id="A0A4U1HGZ7"/>
<organism evidence="7 8">
    <name type="scientific">Trinickia terrae</name>
    <dbReference type="NCBI Taxonomy" id="2571161"/>
    <lineage>
        <taxon>Bacteria</taxon>
        <taxon>Pseudomonadati</taxon>
        <taxon>Pseudomonadota</taxon>
        <taxon>Betaproteobacteria</taxon>
        <taxon>Burkholderiales</taxon>
        <taxon>Burkholderiaceae</taxon>
        <taxon>Trinickia</taxon>
    </lineage>
</organism>
<dbReference type="RefSeq" id="WP_136898539.1">
    <property type="nucleotide sequence ID" value="NZ_SWJE01000020.1"/>
</dbReference>
<evidence type="ECO:0000313" key="7">
    <source>
        <dbReference type="EMBL" id="TKC80359.1"/>
    </source>
</evidence>
<dbReference type="Proteomes" id="UP000305539">
    <property type="component" value="Unassembled WGS sequence"/>
</dbReference>
<dbReference type="PANTHER" id="PTHR30482:SF17">
    <property type="entry name" value="ABC TRANSPORTER ATP-BINDING PROTEIN"/>
    <property type="match status" value="1"/>
</dbReference>
<comment type="caution">
    <text evidence="7">The sequence shown here is derived from an EMBL/GenBank/DDBJ whole genome shotgun (WGS) entry which is preliminary data.</text>
</comment>
<dbReference type="PANTHER" id="PTHR30482">
    <property type="entry name" value="HIGH-AFFINITY BRANCHED-CHAIN AMINO ACID TRANSPORT SYSTEM PERMEASE"/>
    <property type="match status" value="1"/>
</dbReference>
<dbReference type="GO" id="GO:0015658">
    <property type="term" value="F:branched-chain amino acid transmembrane transporter activity"/>
    <property type="evidence" value="ECO:0007669"/>
    <property type="project" value="InterPro"/>
</dbReference>
<protein>
    <submittedName>
        <fullName evidence="7">Branched-chain amino acid ABC transporter permease</fullName>
    </submittedName>
</protein>
<evidence type="ECO:0000313" key="8">
    <source>
        <dbReference type="Proteomes" id="UP000305539"/>
    </source>
</evidence>
<feature type="transmembrane region" description="Helical" evidence="6">
    <location>
        <begin position="78"/>
        <end position="98"/>
    </location>
</feature>
<keyword evidence="3 6" id="KW-0812">Transmembrane</keyword>
<evidence type="ECO:0000256" key="3">
    <source>
        <dbReference type="ARBA" id="ARBA00022692"/>
    </source>
</evidence>
<reference evidence="7 8" key="1">
    <citation type="submission" date="2019-04" db="EMBL/GenBank/DDBJ databases">
        <title>Trinickia sp. 7GSK02, isolated from subtropical forest soil.</title>
        <authorList>
            <person name="Gao Z.-H."/>
            <person name="Qiu L.-H."/>
        </authorList>
    </citation>
    <scope>NUCLEOTIDE SEQUENCE [LARGE SCALE GENOMIC DNA]</scope>
    <source>
        <strain evidence="7 8">7GSK02</strain>
    </source>
</reference>
<dbReference type="Pfam" id="PF02653">
    <property type="entry name" value="BPD_transp_2"/>
    <property type="match status" value="1"/>
</dbReference>
<evidence type="ECO:0000256" key="5">
    <source>
        <dbReference type="ARBA" id="ARBA00023136"/>
    </source>
</evidence>
<keyword evidence="2" id="KW-1003">Cell membrane</keyword>
<feature type="transmembrane region" description="Helical" evidence="6">
    <location>
        <begin position="51"/>
        <end position="71"/>
    </location>
</feature>
<name>A0A4U1HGZ7_9BURK</name>
<keyword evidence="5 6" id="KW-0472">Membrane</keyword>
<accession>A0A4U1HGZ7</accession>
<sequence>MRSARKERARKRRAVAAFAAPLRLSRGRGALPWLALVALLGVPALVSHASWLLAFLAQTATMIVFALSYNLLLGQTGLLSFGHAAFAGLAAFAAAQIFNRFGMALPLLPFLPLVGGAAGALLGVVFGFVATRRAGTAFAMITLGIGELAAAAAWTLPDWFGGEAGVPIDRAAGMHWGAWSFGPASEAYGVIALWCVLASAAMFALSRTPLARLANAVRDNPVRVAALGADPRRIRYAMVVLSAFFAGVAGSLGLVNIELASAEGVGMARSGAVLIATVIGGSGAFFGPVLGAVTLTFFSVAIASVTRAWQLYLGLLFAAVVMAAPDGLAGLTARCAARLEDIGWRACLREWRWRAAAALAWVAALVLAVEAIYARQFAADTGGVFRFGMLTLQADSPAVWAAVLTMAAAGGLAAWLARRTAAHPRVAGNDVCVSTTDDPRRSADREAGR</sequence>
<dbReference type="CDD" id="cd06581">
    <property type="entry name" value="TM_PBP1_LivM_like"/>
    <property type="match status" value="1"/>
</dbReference>
<feature type="transmembrane region" description="Helical" evidence="6">
    <location>
        <begin position="187"/>
        <end position="205"/>
    </location>
</feature>
<feature type="transmembrane region" description="Helical" evidence="6">
    <location>
        <begin position="236"/>
        <end position="255"/>
    </location>
</feature>
<gene>
    <name evidence="7" type="ORF">FAZ69_29015</name>
</gene>
<evidence type="ECO:0000256" key="6">
    <source>
        <dbReference type="SAM" id="Phobius"/>
    </source>
</evidence>
<evidence type="ECO:0000256" key="2">
    <source>
        <dbReference type="ARBA" id="ARBA00022475"/>
    </source>
</evidence>
<feature type="transmembrane region" description="Helical" evidence="6">
    <location>
        <begin position="358"/>
        <end position="378"/>
    </location>
</feature>
<evidence type="ECO:0000256" key="1">
    <source>
        <dbReference type="ARBA" id="ARBA00004651"/>
    </source>
</evidence>
<keyword evidence="8" id="KW-1185">Reference proteome</keyword>
<feature type="transmembrane region" description="Helical" evidence="6">
    <location>
        <begin position="292"/>
        <end position="309"/>
    </location>
</feature>
<dbReference type="InterPro" id="IPR043428">
    <property type="entry name" value="LivM-like"/>
</dbReference>
<dbReference type="InterPro" id="IPR001851">
    <property type="entry name" value="ABC_transp_permease"/>
</dbReference>
<comment type="subcellular location">
    <subcellularLocation>
        <location evidence="1">Cell membrane</location>
        <topology evidence="1">Multi-pass membrane protein</topology>
    </subcellularLocation>
</comment>
<evidence type="ECO:0000256" key="4">
    <source>
        <dbReference type="ARBA" id="ARBA00022989"/>
    </source>
</evidence>
<feature type="transmembrane region" description="Helical" evidence="6">
    <location>
        <begin position="110"/>
        <end position="130"/>
    </location>
</feature>
<keyword evidence="4 6" id="KW-1133">Transmembrane helix</keyword>
<dbReference type="GO" id="GO:0005886">
    <property type="term" value="C:plasma membrane"/>
    <property type="evidence" value="ECO:0007669"/>
    <property type="project" value="UniProtKB-SubCell"/>
</dbReference>
<feature type="transmembrane region" description="Helical" evidence="6">
    <location>
        <begin position="137"/>
        <end position="156"/>
    </location>
</feature>
<feature type="transmembrane region" description="Helical" evidence="6">
    <location>
        <begin position="315"/>
        <end position="337"/>
    </location>
</feature>
<dbReference type="EMBL" id="SWJE01000020">
    <property type="protein sequence ID" value="TKC80359.1"/>
    <property type="molecule type" value="Genomic_DNA"/>
</dbReference>
<proteinExistence type="predicted"/>